<dbReference type="AlphaFoldDB" id="A0A517REJ3"/>
<keyword evidence="3" id="KW-1185">Reference proteome</keyword>
<dbReference type="KEGG" id="gaz:Pan241w_23670"/>
<keyword evidence="1" id="KW-0472">Membrane</keyword>
<evidence type="ECO:0000256" key="1">
    <source>
        <dbReference type="SAM" id="Phobius"/>
    </source>
</evidence>
<sequence>MAFHQQLKNVLFDVEVPDGLKESVLDSLQQHDADDISVRDHSQESSRTRFHKRPGTIAGLSACLLFAALLTYFWAAQQPVIALSEFSPEQNPEFNLDSRLLPDFDDNFSAKLPLQGAWHAKDRLSLIGDKFFGLSPSQSSTHDAAVGFFRLRMGNTSPVFVALVQIPAYRVEPLPSQTRFDTGSVEYAQLKKGNYATVKWIEDDRVYICIVFGGPRELEALGRALQSSTA</sequence>
<keyword evidence="1" id="KW-0812">Transmembrane</keyword>
<dbReference type="Proteomes" id="UP000317171">
    <property type="component" value="Chromosome"/>
</dbReference>
<evidence type="ECO:0000313" key="2">
    <source>
        <dbReference type="EMBL" id="QDT42284.1"/>
    </source>
</evidence>
<dbReference type="OrthoDB" id="274700at2"/>
<dbReference type="RefSeq" id="WP_145215246.1">
    <property type="nucleotide sequence ID" value="NZ_CP036269.1"/>
</dbReference>
<feature type="transmembrane region" description="Helical" evidence="1">
    <location>
        <begin position="57"/>
        <end position="75"/>
    </location>
</feature>
<organism evidence="2 3">
    <name type="scientific">Gimesia alba</name>
    <dbReference type="NCBI Taxonomy" id="2527973"/>
    <lineage>
        <taxon>Bacteria</taxon>
        <taxon>Pseudomonadati</taxon>
        <taxon>Planctomycetota</taxon>
        <taxon>Planctomycetia</taxon>
        <taxon>Planctomycetales</taxon>
        <taxon>Planctomycetaceae</taxon>
        <taxon>Gimesia</taxon>
    </lineage>
</organism>
<reference evidence="2 3" key="1">
    <citation type="submission" date="2019-02" db="EMBL/GenBank/DDBJ databases">
        <title>Deep-cultivation of Planctomycetes and their phenomic and genomic characterization uncovers novel biology.</title>
        <authorList>
            <person name="Wiegand S."/>
            <person name="Jogler M."/>
            <person name="Boedeker C."/>
            <person name="Pinto D."/>
            <person name="Vollmers J."/>
            <person name="Rivas-Marin E."/>
            <person name="Kohn T."/>
            <person name="Peeters S.H."/>
            <person name="Heuer A."/>
            <person name="Rast P."/>
            <person name="Oberbeckmann S."/>
            <person name="Bunk B."/>
            <person name="Jeske O."/>
            <person name="Meyerdierks A."/>
            <person name="Storesund J.E."/>
            <person name="Kallscheuer N."/>
            <person name="Luecker S."/>
            <person name="Lage O.M."/>
            <person name="Pohl T."/>
            <person name="Merkel B.J."/>
            <person name="Hornburger P."/>
            <person name="Mueller R.-W."/>
            <person name="Bruemmer F."/>
            <person name="Labrenz M."/>
            <person name="Spormann A.M."/>
            <person name="Op den Camp H."/>
            <person name="Overmann J."/>
            <person name="Amann R."/>
            <person name="Jetten M.S.M."/>
            <person name="Mascher T."/>
            <person name="Medema M.H."/>
            <person name="Devos D.P."/>
            <person name="Kaster A.-K."/>
            <person name="Ovreas L."/>
            <person name="Rohde M."/>
            <person name="Galperin M.Y."/>
            <person name="Jogler C."/>
        </authorList>
    </citation>
    <scope>NUCLEOTIDE SEQUENCE [LARGE SCALE GENOMIC DNA]</scope>
    <source>
        <strain evidence="2 3">Pan241w</strain>
    </source>
</reference>
<evidence type="ECO:0000313" key="3">
    <source>
        <dbReference type="Proteomes" id="UP000317171"/>
    </source>
</evidence>
<protein>
    <submittedName>
        <fullName evidence="2">Uncharacterized protein</fullName>
    </submittedName>
</protein>
<keyword evidence="1" id="KW-1133">Transmembrane helix</keyword>
<name>A0A517REJ3_9PLAN</name>
<proteinExistence type="predicted"/>
<accession>A0A517REJ3</accession>
<dbReference type="EMBL" id="CP036269">
    <property type="protein sequence ID" value="QDT42284.1"/>
    <property type="molecule type" value="Genomic_DNA"/>
</dbReference>
<gene>
    <name evidence="2" type="ORF">Pan241w_23670</name>
</gene>